<keyword evidence="2 5" id="KW-0812">Transmembrane</keyword>
<dbReference type="Gene3D" id="1.20.1250.20">
    <property type="entry name" value="MFS general substrate transporter like domains"/>
    <property type="match status" value="1"/>
</dbReference>
<feature type="transmembrane region" description="Helical" evidence="5">
    <location>
        <begin position="346"/>
        <end position="369"/>
    </location>
</feature>
<dbReference type="InterPro" id="IPR005829">
    <property type="entry name" value="Sugar_transporter_CS"/>
</dbReference>
<dbReference type="PROSITE" id="PS00216">
    <property type="entry name" value="SUGAR_TRANSPORT_1"/>
    <property type="match status" value="1"/>
</dbReference>
<feature type="transmembrane region" description="Helical" evidence="5">
    <location>
        <begin position="290"/>
        <end position="308"/>
    </location>
</feature>
<dbReference type="SUPFAM" id="SSF103473">
    <property type="entry name" value="MFS general substrate transporter"/>
    <property type="match status" value="1"/>
</dbReference>
<keyword evidence="4 5" id="KW-0472">Membrane</keyword>
<feature type="transmembrane region" description="Helical" evidence="5">
    <location>
        <begin position="406"/>
        <end position="429"/>
    </location>
</feature>
<accession>A0A1R2B482</accession>
<sequence length="457" mass="52354">MHEVPISEAIEMTSGNLKYQYFIAIILGLCNFVYSSYVLGFPFMLSQDKNGPNATNSLELFDDRENIKHLITKAFFLGIPFGALVLSLLSDKYGRKKVFEITIRCYCLFTFMICITLTHRMLIVFSFLLGFLFQNGICSVFIMMIEILPIDSRVKMTCFVVGCWGLGLIYNSLLYFFGISWRVNLLFITVLLVVIIKMLEYAYESPRILFINSGNKQAHNVLNEICIYNEQGEFTNQIFKSSAFVEGYCYYGLFKRNLIKTTFLCVLFWLSTILLYSELAFINVTIFSDIHYNGITIGIIEIGSMALLSIFGNKIQRKQLFFYSLITTRIGIILTAQFSYFTPESLGIVLPFLVTKLGLWSELYLMLLVTGELFPTYYRSTGYGFCTIIGSIGFLAHNWLVDYTKIFNISSTIITVILSCLSFVSVYFIHETGKSKLKDFTESENYSIKESIPFNLI</sequence>
<feature type="transmembrane region" description="Helical" evidence="5">
    <location>
        <begin position="70"/>
        <end position="89"/>
    </location>
</feature>
<feature type="transmembrane region" description="Helical" evidence="5">
    <location>
        <begin position="263"/>
        <end position="284"/>
    </location>
</feature>
<feature type="transmembrane region" description="Helical" evidence="5">
    <location>
        <begin position="157"/>
        <end position="177"/>
    </location>
</feature>
<organism evidence="7 8">
    <name type="scientific">Stentor coeruleus</name>
    <dbReference type="NCBI Taxonomy" id="5963"/>
    <lineage>
        <taxon>Eukaryota</taxon>
        <taxon>Sar</taxon>
        <taxon>Alveolata</taxon>
        <taxon>Ciliophora</taxon>
        <taxon>Postciliodesmatophora</taxon>
        <taxon>Heterotrichea</taxon>
        <taxon>Heterotrichida</taxon>
        <taxon>Stentoridae</taxon>
        <taxon>Stentor</taxon>
    </lineage>
</organism>
<dbReference type="Proteomes" id="UP000187209">
    <property type="component" value="Unassembled WGS sequence"/>
</dbReference>
<gene>
    <name evidence="7" type="ORF">SteCoe_30196</name>
</gene>
<feature type="transmembrane region" description="Helical" evidence="5">
    <location>
        <begin position="320"/>
        <end position="340"/>
    </location>
</feature>
<dbReference type="InterPro" id="IPR020846">
    <property type="entry name" value="MFS_dom"/>
</dbReference>
<dbReference type="PANTHER" id="PTHR24064">
    <property type="entry name" value="SOLUTE CARRIER FAMILY 22 MEMBER"/>
    <property type="match status" value="1"/>
</dbReference>
<keyword evidence="3 5" id="KW-1133">Transmembrane helix</keyword>
<evidence type="ECO:0000313" key="7">
    <source>
        <dbReference type="EMBL" id="OMJ71556.1"/>
    </source>
</evidence>
<feature type="transmembrane region" description="Helical" evidence="5">
    <location>
        <begin position="21"/>
        <end position="45"/>
    </location>
</feature>
<name>A0A1R2B482_9CILI</name>
<proteinExistence type="predicted"/>
<evidence type="ECO:0000256" key="4">
    <source>
        <dbReference type="ARBA" id="ARBA00023136"/>
    </source>
</evidence>
<feature type="transmembrane region" description="Helical" evidence="5">
    <location>
        <begin position="381"/>
        <end position="400"/>
    </location>
</feature>
<reference evidence="7 8" key="1">
    <citation type="submission" date="2016-11" db="EMBL/GenBank/DDBJ databases">
        <title>The macronuclear genome of Stentor coeruleus: a giant cell with tiny introns.</title>
        <authorList>
            <person name="Slabodnick M."/>
            <person name="Ruby J.G."/>
            <person name="Reiff S.B."/>
            <person name="Swart E.C."/>
            <person name="Gosai S."/>
            <person name="Prabakaran S."/>
            <person name="Witkowska E."/>
            <person name="Larue G.E."/>
            <person name="Fisher S."/>
            <person name="Freeman R.M."/>
            <person name="Gunawardena J."/>
            <person name="Chu W."/>
            <person name="Stover N.A."/>
            <person name="Gregory B.D."/>
            <person name="Nowacki M."/>
            <person name="Derisi J."/>
            <person name="Roy S.W."/>
            <person name="Marshall W.F."/>
            <person name="Sood P."/>
        </authorList>
    </citation>
    <scope>NUCLEOTIDE SEQUENCE [LARGE SCALE GENOMIC DNA]</scope>
    <source>
        <strain evidence="7">WM001</strain>
    </source>
</reference>
<evidence type="ECO:0000256" key="3">
    <source>
        <dbReference type="ARBA" id="ARBA00022989"/>
    </source>
</evidence>
<evidence type="ECO:0000313" key="8">
    <source>
        <dbReference type="Proteomes" id="UP000187209"/>
    </source>
</evidence>
<keyword evidence="8" id="KW-1185">Reference proteome</keyword>
<feature type="transmembrane region" description="Helical" evidence="5">
    <location>
        <begin position="183"/>
        <end position="203"/>
    </location>
</feature>
<dbReference type="EMBL" id="MPUH01000979">
    <property type="protein sequence ID" value="OMJ71556.1"/>
    <property type="molecule type" value="Genomic_DNA"/>
</dbReference>
<dbReference type="PROSITE" id="PS50850">
    <property type="entry name" value="MFS"/>
    <property type="match status" value="1"/>
</dbReference>
<protein>
    <recommendedName>
        <fullName evidence="6">Major facilitator superfamily (MFS) profile domain-containing protein</fullName>
    </recommendedName>
</protein>
<dbReference type="GO" id="GO:0016020">
    <property type="term" value="C:membrane"/>
    <property type="evidence" value="ECO:0007669"/>
    <property type="project" value="UniProtKB-SubCell"/>
</dbReference>
<evidence type="ECO:0000256" key="2">
    <source>
        <dbReference type="ARBA" id="ARBA00022692"/>
    </source>
</evidence>
<feature type="transmembrane region" description="Helical" evidence="5">
    <location>
        <begin position="101"/>
        <end position="118"/>
    </location>
</feature>
<dbReference type="InterPro" id="IPR005828">
    <property type="entry name" value="MFS_sugar_transport-like"/>
</dbReference>
<dbReference type="AlphaFoldDB" id="A0A1R2B482"/>
<evidence type="ECO:0000256" key="5">
    <source>
        <dbReference type="SAM" id="Phobius"/>
    </source>
</evidence>
<feature type="transmembrane region" description="Helical" evidence="5">
    <location>
        <begin position="124"/>
        <end position="145"/>
    </location>
</feature>
<dbReference type="OrthoDB" id="3936150at2759"/>
<feature type="domain" description="Major facilitator superfamily (MFS) profile" evidence="6">
    <location>
        <begin position="21"/>
        <end position="434"/>
    </location>
</feature>
<evidence type="ECO:0000259" key="6">
    <source>
        <dbReference type="PROSITE" id="PS50850"/>
    </source>
</evidence>
<comment type="caution">
    <text evidence="7">The sequence shown here is derived from an EMBL/GenBank/DDBJ whole genome shotgun (WGS) entry which is preliminary data.</text>
</comment>
<evidence type="ECO:0000256" key="1">
    <source>
        <dbReference type="ARBA" id="ARBA00004141"/>
    </source>
</evidence>
<dbReference type="Pfam" id="PF00083">
    <property type="entry name" value="Sugar_tr"/>
    <property type="match status" value="1"/>
</dbReference>
<dbReference type="InterPro" id="IPR036259">
    <property type="entry name" value="MFS_trans_sf"/>
</dbReference>
<comment type="subcellular location">
    <subcellularLocation>
        <location evidence="1">Membrane</location>
        <topology evidence="1">Multi-pass membrane protein</topology>
    </subcellularLocation>
</comment>
<dbReference type="GO" id="GO:0022857">
    <property type="term" value="F:transmembrane transporter activity"/>
    <property type="evidence" value="ECO:0007669"/>
    <property type="project" value="InterPro"/>
</dbReference>